<protein>
    <submittedName>
        <fullName evidence="2">Uncharacterized protein</fullName>
    </submittedName>
</protein>
<comment type="caution">
    <text evidence="2">The sequence shown here is derived from an EMBL/GenBank/DDBJ whole genome shotgun (WGS) entry which is preliminary data.</text>
</comment>
<gene>
    <name evidence="2" type="ORF">HMPREF9021_00598</name>
</gene>
<reference evidence="2 3" key="2">
    <citation type="submission" date="2011-10" db="EMBL/GenBank/DDBJ databases">
        <title>The Genome Sequence of Simonsiella muelleri ATCC 29453.</title>
        <authorList>
            <consortium name="The Broad Institute Genome Sequencing Platform"/>
            <consortium name="The Broad Institute Genome Sequencing Center for Infectious Disease"/>
            <person name="Earl A."/>
            <person name="Ward D."/>
            <person name="Feldgarden M."/>
            <person name="Gevers D."/>
            <person name="Izard J."/>
            <person name="Baranova O.V."/>
            <person name="Blanton J.M."/>
            <person name="Tanner A.C."/>
            <person name="Dewhirst F."/>
            <person name="Young S.K."/>
            <person name="Zeng Q."/>
            <person name="Gargeya S."/>
            <person name="Fitzgerald M."/>
            <person name="Haas B."/>
            <person name="Abouelleil A."/>
            <person name="Alvarado L."/>
            <person name="Arachchi H.M."/>
            <person name="Berlin A."/>
            <person name="Brown A."/>
            <person name="Chapman S.B."/>
            <person name="Chen Z."/>
            <person name="Dunbar C."/>
            <person name="Freedman E."/>
            <person name="Gearin G."/>
            <person name="Goldberg J."/>
            <person name="Griggs A."/>
            <person name="Gujja S."/>
            <person name="Heiman D."/>
            <person name="Howarth C."/>
            <person name="Larson L."/>
            <person name="Lui A."/>
            <person name="MacDonald P.J.P."/>
            <person name="Montmayeur A."/>
            <person name="Murphy C."/>
            <person name="Neiman D."/>
            <person name="Pearson M."/>
            <person name="Priest M."/>
            <person name="Roberts A."/>
            <person name="Saif S."/>
            <person name="Shea T."/>
            <person name="Shenoy N."/>
            <person name="Sisk P."/>
            <person name="Stolte C."/>
            <person name="Sykes S."/>
            <person name="Wortman J."/>
            <person name="Nusbaum C."/>
            <person name="Birren B."/>
        </authorList>
    </citation>
    <scope>NUCLEOTIDE SEQUENCE [LARGE SCALE GENOMIC DNA]</scope>
    <source>
        <strain evidence="2 3">ATCC 29453</strain>
    </source>
</reference>
<dbReference type="AlphaFoldDB" id="V9H8X0"/>
<accession>V9H8X0</accession>
<dbReference type="HOGENOM" id="CLU_151911_0_0_4"/>
<keyword evidence="3" id="KW-1185">Reference proteome</keyword>
<feature type="transmembrane region" description="Helical" evidence="1">
    <location>
        <begin position="76"/>
        <end position="99"/>
    </location>
</feature>
<proteinExistence type="predicted"/>
<reference evidence="2 3" key="1">
    <citation type="submission" date="2010-03" db="EMBL/GenBank/DDBJ databases">
        <authorList>
            <consortium name="The Broad Institute Genome Sequencing Platform"/>
            <person name="Ward D."/>
            <person name="Earl A."/>
            <person name="Feldgarden M."/>
            <person name="Gevers D."/>
            <person name="Young S."/>
            <person name="Zeng Q."/>
            <person name="Koehrsen M."/>
            <person name="Alvarado L."/>
            <person name="Berlin A.M."/>
            <person name="Borenstein D."/>
            <person name="Chapman S.B."/>
            <person name="Chen Z."/>
            <person name="Engels R."/>
            <person name="Freedman E."/>
            <person name="Gellesch M."/>
            <person name="Goldberg J."/>
            <person name="Griggs A."/>
            <person name="Gujja S."/>
            <person name="Heilman E.R."/>
            <person name="Heiman D.I."/>
            <person name="Hepburn T.A."/>
            <person name="Howarth C."/>
            <person name="Jen D."/>
            <person name="Larson L."/>
            <person name="Mehta T."/>
            <person name="Park D."/>
            <person name="Pearson M."/>
            <person name="Richards J."/>
            <person name="Roberts A."/>
            <person name="Saif S."/>
            <person name="Shea T.D."/>
            <person name="Shenoy N."/>
            <person name="Sisk P."/>
            <person name="Stolte C."/>
            <person name="Sykes S.N."/>
            <person name="Walk T."/>
            <person name="White J."/>
            <person name="Yandava C."/>
            <person name="Izard J."/>
            <person name="Baranova O.V."/>
            <person name="Blanton J.M."/>
            <person name="Tanner A.C."/>
            <person name="Dewhirst F."/>
            <person name="Haas B."/>
            <person name="Nusbaum C."/>
            <person name="Birren B."/>
        </authorList>
    </citation>
    <scope>NUCLEOTIDE SEQUENCE [LARGE SCALE GENOMIC DNA]</scope>
    <source>
        <strain evidence="2 3">ATCC 29453</strain>
    </source>
</reference>
<dbReference type="STRING" id="641147.HMPREF9021_00598"/>
<evidence type="ECO:0000313" key="2">
    <source>
        <dbReference type="EMBL" id="EFG31330.1"/>
    </source>
</evidence>
<name>V9H8X0_9NEIS</name>
<dbReference type="Proteomes" id="UP000017813">
    <property type="component" value="Unassembled WGS sequence"/>
</dbReference>
<keyword evidence="1" id="KW-0812">Transmembrane</keyword>
<dbReference type="KEGG" id="smur:BWP33_10280"/>
<dbReference type="OrthoDB" id="8607388at2"/>
<sequence>MSIKQEWAHFKTIWGQGSDLILLRLRMLRLDANEQLAVIIKIFSAVVVMAVLSLIGLMAMLLGLNVVLPDIWKIRVFFSVAALTLLICFGLMLWIPIIWKHSSGQISETLGALQNDIRALRGEKPLNISKD</sequence>
<evidence type="ECO:0000256" key="1">
    <source>
        <dbReference type="SAM" id="Phobius"/>
    </source>
</evidence>
<dbReference type="RefSeq" id="WP_002641384.1">
    <property type="nucleotide sequence ID" value="NZ_CP019448.1"/>
</dbReference>
<feature type="transmembrane region" description="Helical" evidence="1">
    <location>
        <begin position="36"/>
        <end position="64"/>
    </location>
</feature>
<evidence type="ECO:0000313" key="3">
    <source>
        <dbReference type="Proteomes" id="UP000017813"/>
    </source>
</evidence>
<keyword evidence="1" id="KW-0472">Membrane</keyword>
<dbReference type="InterPro" id="IPR009937">
    <property type="entry name" value="Phage_holin_3_6"/>
</dbReference>
<organism evidence="2 3">
    <name type="scientific">Simonsiella muelleri ATCC 29453</name>
    <dbReference type="NCBI Taxonomy" id="641147"/>
    <lineage>
        <taxon>Bacteria</taxon>
        <taxon>Pseudomonadati</taxon>
        <taxon>Pseudomonadota</taxon>
        <taxon>Betaproteobacteria</taxon>
        <taxon>Neisseriales</taxon>
        <taxon>Neisseriaceae</taxon>
        <taxon>Simonsiella</taxon>
    </lineage>
</organism>
<dbReference type="EMBL" id="ADCY02000010">
    <property type="protein sequence ID" value="EFG31330.1"/>
    <property type="molecule type" value="Genomic_DNA"/>
</dbReference>
<keyword evidence="1" id="KW-1133">Transmembrane helix</keyword>
<dbReference type="Pfam" id="PF07332">
    <property type="entry name" value="Phage_holin_3_6"/>
    <property type="match status" value="1"/>
</dbReference>
<dbReference type="eggNOG" id="ENOG50334SR">
    <property type="taxonomic scope" value="Bacteria"/>
</dbReference>